<evidence type="ECO:0000313" key="3">
    <source>
        <dbReference type="Proteomes" id="UP000722121"/>
    </source>
</evidence>
<reference evidence="2 3" key="1">
    <citation type="submission" date="2021-02" db="EMBL/GenBank/DDBJ databases">
        <title>Activity-based single-cell genomes from oceanic crustal fluid captures similar information to metagenomic and metatranscriptomic surveys with orders of magnitude less sampling.</title>
        <authorList>
            <person name="D'Angelo T.S."/>
            <person name="Orcutt B.N."/>
        </authorList>
    </citation>
    <scope>NUCLEOTIDE SEQUENCE [LARGE SCALE GENOMIC DNA]</scope>
    <source>
        <strain evidence="2">AH-315-G07</strain>
    </source>
</reference>
<dbReference type="SMART" id="SM00382">
    <property type="entry name" value="AAA"/>
    <property type="match status" value="1"/>
</dbReference>
<dbReference type="InterPro" id="IPR027417">
    <property type="entry name" value="P-loop_NTPase"/>
</dbReference>
<dbReference type="EMBL" id="JAFITR010000069">
    <property type="protein sequence ID" value="MBN4067133.1"/>
    <property type="molecule type" value="Genomic_DNA"/>
</dbReference>
<evidence type="ECO:0000259" key="1">
    <source>
        <dbReference type="SMART" id="SM00382"/>
    </source>
</evidence>
<dbReference type="SUPFAM" id="SSF52540">
    <property type="entry name" value="P-loop containing nucleoside triphosphate hydrolases"/>
    <property type="match status" value="1"/>
</dbReference>
<dbReference type="Proteomes" id="UP000722121">
    <property type="component" value="Unassembled WGS sequence"/>
</dbReference>
<gene>
    <name evidence="2" type="ORF">JYU14_03515</name>
</gene>
<protein>
    <submittedName>
        <fullName evidence="2">AAA family ATPase</fullName>
    </submittedName>
</protein>
<keyword evidence="3" id="KW-1185">Reference proteome</keyword>
<dbReference type="PANTHER" id="PTHR11669">
    <property type="entry name" value="REPLICATION FACTOR C / DNA POLYMERASE III GAMMA-TAU SUBUNIT"/>
    <property type="match status" value="1"/>
</dbReference>
<dbReference type="Gene3D" id="3.40.50.300">
    <property type="entry name" value="P-loop containing nucleotide triphosphate hydrolases"/>
    <property type="match status" value="1"/>
</dbReference>
<evidence type="ECO:0000313" key="2">
    <source>
        <dbReference type="EMBL" id="MBN4067133.1"/>
    </source>
</evidence>
<name>A0ABS3AU29_9BACT</name>
<organism evidence="2 3">
    <name type="scientific">Simkania negevensis</name>
    <dbReference type="NCBI Taxonomy" id="83561"/>
    <lineage>
        <taxon>Bacteria</taxon>
        <taxon>Pseudomonadati</taxon>
        <taxon>Chlamydiota</taxon>
        <taxon>Chlamydiia</taxon>
        <taxon>Parachlamydiales</taxon>
        <taxon>Simkaniaceae</taxon>
        <taxon>Simkania</taxon>
    </lineage>
</organism>
<dbReference type="Pfam" id="PF13177">
    <property type="entry name" value="DNA_pol3_delta2"/>
    <property type="match status" value="1"/>
</dbReference>
<sequence length="358" mass="40368">MLNDLIGNDSVKRYIERAVDRDVVGNSLLFAGRSGIGKSLFARALAARMLAIPTLKQTLRHPDVHIYRPEGKAAMHSIDMMRSFAEKVHLPPYNSSKQLFIIEDADRMLPYSANALLKIFEEPTPHSVIILLSASTIQLLPTVLSRCRLILFKPIKEELITSFLCSHHQIDHTLAQEAARDSKGSLAIAMALANGRAARMSKLYGLLAEVDRVAYHILYDTVEAIADEIDKEASQQEKLLRKERKRPHEELSALQRAQIEKEIEGAVALKQQQNILAVLEIIFTWFRDLALVQQGGANKYIATPTNFVGLLQKQAQRLPVINLQQIEETVGQARLIVERFDKPVNAFEYLLLKIIHKN</sequence>
<proteinExistence type="predicted"/>
<accession>A0ABS3AU29</accession>
<dbReference type="PANTHER" id="PTHR11669:SF8">
    <property type="entry name" value="DNA POLYMERASE III SUBUNIT DELTA"/>
    <property type="match status" value="1"/>
</dbReference>
<comment type="caution">
    <text evidence="2">The sequence shown here is derived from an EMBL/GenBank/DDBJ whole genome shotgun (WGS) entry which is preliminary data.</text>
</comment>
<dbReference type="InterPro" id="IPR050238">
    <property type="entry name" value="DNA_Rep/Repair_Clamp_Loader"/>
</dbReference>
<dbReference type="InterPro" id="IPR003593">
    <property type="entry name" value="AAA+_ATPase"/>
</dbReference>
<feature type="domain" description="AAA+ ATPase" evidence="1">
    <location>
        <begin position="24"/>
        <end position="156"/>
    </location>
</feature>